<dbReference type="Proteomes" id="UP000075920">
    <property type="component" value="Unassembled WGS sequence"/>
</dbReference>
<comment type="similarity">
    <text evidence="2 7">Belongs to the glycosyl hydrolase 20 family.</text>
</comment>
<feature type="domain" description="Beta-hexosaminidase eukaryotic type N-terminal" evidence="12">
    <location>
        <begin position="42"/>
        <end position="182"/>
    </location>
</feature>
<protein>
    <recommendedName>
        <fullName evidence="7">Beta-hexosaminidase</fullName>
        <ecNumber evidence="7">3.2.1.52</ecNumber>
    </recommendedName>
</protein>
<dbReference type="SUPFAM" id="SSF51445">
    <property type="entry name" value="(Trans)glycosidases"/>
    <property type="match status" value="1"/>
</dbReference>
<dbReference type="PRINTS" id="PR00738">
    <property type="entry name" value="GLHYDRLASE20"/>
</dbReference>
<proteinExistence type="inferred from homology"/>
<dbReference type="GO" id="GO:0005975">
    <property type="term" value="P:carbohydrate metabolic process"/>
    <property type="evidence" value="ECO:0007669"/>
    <property type="project" value="InterPro"/>
</dbReference>
<dbReference type="PIRSF" id="PIRSF001093">
    <property type="entry name" value="B-hxosamndse_ab_euk"/>
    <property type="match status" value="1"/>
</dbReference>
<evidence type="ECO:0000256" key="8">
    <source>
        <dbReference type="PIRSR" id="PIRSR001093-1"/>
    </source>
</evidence>
<dbReference type="AlphaFoldDB" id="A0A182W8J9"/>
<organism evidence="13 14">
    <name type="scientific">Anopheles minimus</name>
    <dbReference type="NCBI Taxonomy" id="112268"/>
    <lineage>
        <taxon>Eukaryota</taxon>
        <taxon>Metazoa</taxon>
        <taxon>Ecdysozoa</taxon>
        <taxon>Arthropoda</taxon>
        <taxon>Hexapoda</taxon>
        <taxon>Insecta</taxon>
        <taxon>Pterygota</taxon>
        <taxon>Neoptera</taxon>
        <taxon>Endopterygota</taxon>
        <taxon>Diptera</taxon>
        <taxon>Nematocera</taxon>
        <taxon>Culicoidea</taxon>
        <taxon>Culicidae</taxon>
        <taxon>Anophelinae</taxon>
        <taxon>Anopheles</taxon>
    </lineage>
</organism>
<dbReference type="VEuPathDB" id="VectorBase:AMIN006673"/>
<dbReference type="FunFam" id="3.20.20.80:FF:000063">
    <property type="entry name" value="Beta-hexosaminidase"/>
    <property type="match status" value="1"/>
</dbReference>
<evidence type="ECO:0000256" key="10">
    <source>
        <dbReference type="SAM" id="SignalP"/>
    </source>
</evidence>
<keyword evidence="14" id="KW-1185">Reference proteome</keyword>
<keyword evidence="5" id="KW-0325">Glycoprotein</keyword>
<dbReference type="EnsemblMetazoa" id="AMIN006673-RA">
    <property type="protein sequence ID" value="AMIN006673-PA"/>
    <property type="gene ID" value="AMIN006673"/>
</dbReference>
<feature type="disulfide bond" evidence="9">
    <location>
        <begin position="314"/>
        <end position="363"/>
    </location>
</feature>
<evidence type="ECO:0000256" key="6">
    <source>
        <dbReference type="ARBA" id="ARBA00023295"/>
    </source>
</evidence>
<evidence type="ECO:0000256" key="3">
    <source>
        <dbReference type="ARBA" id="ARBA00022729"/>
    </source>
</evidence>
<dbReference type="SUPFAM" id="SSF55545">
    <property type="entry name" value="beta-N-acetylhexosaminidase-like domain"/>
    <property type="match status" value="1"/>
</dbReference>
<feature type="chain" id="PRO_5008141039" description="Beta-hexosaminidase" evidence="10">
    <location>
        <begin position="27"/>
        <end position="554"/>
    </location>
</feature>
<reference evidence="14" key="1">
    <citation type="submission" date="2013-03" db="EMBL/GenBank/DDBJ databases">
        <title>The Genome Sequence of Anopheles minimus MINIMUS1.</title>
        <authorList>
            <consortium name="The Broad Institute Genomics Platform"/>
            <person name="Neafsey D.E."/>
            <person name="Walton C."/>
            <person name="Walker B."/>
            <person name="Young S.K."/>
            <person name="Zeng Q."/>
            <person name="Gargeya S."/>
            <person name="Fitzgerald M."/>
            <person name="Haas B."/>
            <person name="Abouelleil A."/>
            <person name="Allen A.W."/>
            <person name="Alvarado L."/>
            <person name="Arachchi H.M."/>
            <person name="Berlin A.M."/>
            <person name="Chapman S.B."/>
            <person name="Gainer-Dewar J."/>
            <person name="Goldberg J."/>
            <person name="Griggs A."/>
            <person name="Gujja S."/>
            <person name="Hansen M."/>
            <person name="Howarth C."/>
            <person name="Imamovic A."/>
            <person name="Ireland A."/>
            <person name="Larimer J."/>
            <person name="McCowan C."/>
            <person name="Murphy C."/>
            <person name="Pearson M."/>
            <person name="Poon T.W."/>
            <person name="Priest M."/>
            <person name="Roberts A."/>
            <person name="Saif S."/>
            <person name="Shea T."/>
            <person name="Sisk P."/>
            <person name="Sykes S."/>
            <person name="Wortman J."/>
            <person name="Nusbaum C."/>
            <person name="Birren B."/>
        </authorList>
    </citation>
    <scope>NUCLEOTIDE SEQUENCE [LARGE SCALE GENOMIC DNA]</scope>
    <source>
        <strain evidence="14">MINIMUS1</strain>
    </source>
</reference>
<sequence length="554" mass="63060">MKAIQCGGRISLALCITLVTIPWTGGYIVDPGPVVKATKGEIWPKPRNQTTAQQFYTIKMGSFSFQSMNFSCDLLNKALDRYQKLVLSIGNTTRRAMVNRGYSFSSNNALRANNDGHRSWRSDPNWSGYLEQVKVDLKAPCEDLPYLSMDEEYTIIIDDFQALLSSFSVWGMLRALESFSQMVVLSDNGSMLRINATTVYDGPRFSHRGLLVDTSRHFIDTCTLVKILDGMAYNKLNVFHWHIVDDHSFPYESRTFPELSQQGAYHPSMVYTQADIAHIIEEATLRGIRVMPEFDTPGHTRSWGVSHPELLTECYDQYRGKLGPMDPTRESTYTFLSNLFREVIEVFPDRYVHLGGDEVGFECWASNPKILEYMKQNRLYSFEMLEEKFIQRIVDQIDVLKRSSLVWQEVYVNGVRLPNGTVVHVWTGNRQDLLNKITRDGLPALLSSCWYLDHLSTGGDWRKFYNCDPHDFIGTGEQKSLVLGGEACMWSEVVNGHNILPRIFPRVSATAEKLWSPASVNNADEAARRLEEQTCRMNHRGIPAQPPNGPGFCI</sequence>
<feature type="disulfide bond" evidence="9">
    <location>
        <begin position="72"/>
        <end position="141"/>
    </location>
</feature>
<evidence type="ECO:0000256" key="1">
    <source>
        <dbReference type="ARBA" id="ARBA00001231"/>
    </source>
</evidence>
<accession>A0A182W8J9</accession>
<evidence type="ECO:0000256" key="2">
    <source>
        <dbReference type="ARBA" id="ARBA00006285"/>
    </source>
</evidence>
<dbReference type="Pfam" id="PF00728">
    <property type="entry name" value="Glyco_hydro_20"/>
    <property type="match status" value="1"/>
</dbReference>
<dbReference type="InterPro" id="IPR015883">
    <property type="entry name" value="Glyco_hydro_20_cat"/>
</dbReference>
<evidence type="ECO:0000259" key="11">
    <source>
        <dbReference type="Pfam" id="PF00728"/>
    </source>
</evidence>
<dbReference type="InterPro" id="IPR017853">
    <property type="entry name" value="GH"/>
</dbReference>
<keyword evidence="3 10" id="KW-0732">Signal</keyword>
<evidence type="ECO:0000256" key="4">
    <source>
        <dbReference type="ARBA" id="ARBA00022801"/>
    </source>
</evidence>
<name>A0A182W8J9_9DIPT</name>
<comment type="catalytic activity">
    <reaction evidence="1 7">
        <text>Hydrolysis of terminal non-reducing N-acetyl-D-hexosamine residues in N-acetyl-beta-D-hexosaminides.</text>
        <dbReference type="EC" id="3.2.1.52"/>
    </reaction>
</comment>
<dbReference type="PANTHER" id="PTHR22600:SF21">
    <property type="entry name" value="BETA-HEXOSAMINIDASE A"/>
    <property type="match status" value="1"/>
</dbReference>
<dbReference type="PANTHER" id="PTHR22600">
    <property type="entry name" value="BETA-HEXOSAMINIDASE"/>
    <property type="match status" value="1"/>
</dbReference>
<dbReference type="GO" id="GO:0005764">
    <property type="term" value="C:lysosome"/>
    <property type="evidence" value="ECO:0007669"/>
    <property type="project" value="TreeGrafter"/>
</dbReference>
<dbReference type="GO" id="GO:0016020">
    <property type="term" value="C:membrane"/>
    <property type="evidence" value="ECO:0007669"/>
    <property type="project" value="TreeGrafter"/>
</dbReference>
<evidence type="ECO:0000256" key="5">
    <source>
        <dbReference type="ARBA" id="ARBA00023180"/>
    </source>
</evidence>
<evidence type="ECO:0000259" key="12">
    <source>
        <dbReference type="Pfam" id="PF14845"/>
    </source>
</evidence>
<keyword evidence="6 7" id="KW-0326">Glycosidase</keyword>
<dbReference type="GO" id="GO:0004563">
    <property type="term" value="F:beta-N-acetylhexosaminidase activity"/>
    <property type="evidence" value="ECO:0007669"/>
    <property type="project" value="UniProtKB-EC"/>
</dbReference>
<dbReference type="GO" id="GO:0030203">
    <property type="term" value="P:glycosaminoglycan metabolic process"/>
    <property type="evidence" value="ECO:0007669"/>
    <property type="project" value="TreeGrafter"/>
</dbReference>
<feature type="disulfide bond" evidence="9">
    <location>
        <begin position="535"/>
        <end position="553"/>
    </location>
</feature>
<feature type="signal peptide" evidence="10">
    <location>
        <begin position="1"/>
        <end position="26"/>
    </location>
</feature>
<dbReference type="InterPro" id="IPR029019">
    <property type="entry name" value="HEX_eukaryotic_N"/>
</dbReference>
<keyword evidence="9" id="KW-1015">Disulfide bond</keyword>
<evidence type="ECO:0000313" key="14">
    <source>
        <dbReference type="Proteomes" id="UP000075920"/>
    </source>
</evidence>
<dbReference type="InterPro" id="IPR025705">
    <property type="entry name" value="Beta_hexosaminidase_sua/sub"/>
</dbReference>
<evidence type="ECO:0000256" key="9">
    <source>
        <dbReference type="PIRSR" id="PIRSR001093-2"/>
    </source>
</evidence>
<dbReference type="Gene3D" id="3.30.379.10">
    <property type="entry name" value="Chitobiase/beta-hexosaminidase domain 2-like"/>
    <property type="match status" value="1"/>
</dbReference>
<dbReference type="STRING" id="112268.A0A182W8J9"/>
<dbReference type="CDD" id="cd06562">
    <property type="entry name" value="GH20_HexA_HexB-like"/>
    <property type="match status" value="1"/>
</dbReference>
<keyword evidence="4 7" id="KW-0378">Hydrolase</keyword>
<dbReference type="Pfam" id="PF14845">
    <property type="entry name" value="Glycohydro_20b2"/>
    <property type="match status" value="1"/>
</dbReference>
<dbReference type="Gene3D" id="3.20.20.80">
    <property type="entry name" value="Glycosidases"/>
    <property type="match status" value="1"/>
</dbReference>
<dbReference type="GO" id="GO:0006689">
    <property type="term" value="P:ganglioside catabolic process"/>
    <property type="evidence" value="ECO:0007669"/>
    <property type="project" value="TreeGrafter"/>
</dbReference>
<reference evidence="13" key="2">
    <citation type="submission" date="2020-05" db="UniProtKB">
        <authorList>
            <consortium name="EnsemblMetazoa"/>
        </authorList>
    </citation>
    <scope>IDENTIFICATION</scope>
    <source>
        <strain evidence="13">MINIMUS1</strain>
    </source>
</reference>
<feature type="domain" description="Glycoside hydrolase family 20 catalytic" evidence="11">
    <location>
        <begin position="205"/>
        <end position="517"/>
    </location>
</feature>
<feature type="active site" description="Proton donor" evidence="8">
    <location>
        <position position="358"/>
    </location>
</feature>
<evidence type="ECO:0000256" key="7">
    <source>
        <dbReference type="PIRNR" id="PIRNR001093"/>
    </source>
</evidence>
<dbReference type="InterPro" id="IPR029018">
    <property type="entry name" value="Hex-like_dom2"/>
</dbReference>
<dbReference type="EC" id="3.2.1.52" evidence="7"/>
<evidence type="ECO:0000313" key="13">
    <source>
        <dbReference type="EnsemblMetazoa" id="AMIN006673-PA"/>
    </source>
</evidence>